<protein>
    <submittedName>
        <fullName evidence="1">Uncharacterized protein</fullName>
    </submittedName>
</protein>
<keyword evidence="2" id="KW-1185">Reference proteome</keyword>
<gene>
    <name evidence="1" type="ORF">R1flu_028324</name>
</gene>
<evidence type="ECO:0000313" key="1">
    <source>
        <dbReference type="EMBL" id="KAL2609751.1"/>
    </source>
</evidence>
<comment type="caution">
    <text evidence="1">The sequence shown here is derived from an EMBL/GenBank/DDBJ whole genome shotgun (WGS) entry which is preliminary data.</text>
</comment>
<dbReference type="AlphaFoldDB" id="A0ABD1XP72"/>
<organism evidence="1 2">
    <name type="scientific">Riccia fluitans</name>
    <dbReference type="NCBI Taxonomy" id="41844"/>
    <lineage>
        <taxon>Eukaryota</taxon>
        <taxon>Viridiplantae</taxon>
        <taxon>Streptophyta</taxon>
        <taxon>Embryophyta</taxon>
        <taxon>Marchantiophyta</taxon>
        <taxon>Marchantiopsida</taxon>
        <taxon>Marchantiidae</taxon>
        <taxon>Marchantiales</taxon>
        <taxon>Ricciaceae</taxon>
        <taxon>Riccia</taxon>
    </lineage>
</organism>
<sequence length="101" mass="11246">MGRDVWRCELDTNAITGPYQEGDVGCDEEESICVGGYGGYLQVLQESEDRLGQKKLGASNFRVLCCADASQEASMKLCLHWSFLRSIYVPHVRSLRTVGKI</sequence>
<proteinExistence type="predicted"/>
<accession>A0ABD1XP72</accession>
<evidence type="ECO:0000313" key="2">
    <source>
        <dbReference type="Proteomes" id="UP001605036"/>
    </source>
</evidence>
<dbReference type="Proteomes" id="UP001605036">
    <property type="component" value="Unassembled WGS sequence"/>
</dbReference>
<reference evidence="1 2" key="1">
    <citation type="submission" date="2024-09" db="EMBL/GenBank/DDBJ databases">
        <title>Chromosome-scale assembly of Riccia fluitans.</title>
        <authorList>
            <person name="Paukszto L."/>
            <person name="Sawicki J."/>
            <person name="Karawczyk K."/>
            <person name="Piernik-Szablinska J."/>
            <person name="Szczecinska M."/>
            <person name="Mazdziarz M."/>
        </authorList>
    </citation>
    <scope>NUCLEOTIDE SEQUENCE [LARGE SCALE GENOMIC DNA]</scope>
    <source>
        <strain evidence="1">Rf_01</strain>
        <tissue evidence="1">Aerial parts of the thallus</tissue>
    </source>
</reference>
<dbReference type="EMBL" id="JBHFFA010000008">
    <property type="protein sequence ID" value="KAL2609751.1"/>
    <property type="molecule type" value="Genomic_DNA"/>
</dbReference>
<name>A0ABD1XP72_9MARC</name>